<evidence type="ECO:0000313" key="2">
    <source>
        <dbReference type="EMBL" id="RSM81925.1"/>
    </source>
</evidence>
<dbReference type="Gene3D" id="3.40.50.150">
    <property type="entry name" value="Vaccinia Virus protein VP39"/>
    <property type="match status" value="1"/>
</dbReference>
<sequence>MPPPGEPLFPFVSLMCEHRRRRSIHAPFLVFRRSVVQVDEFKSGIAQMCELGDYLPVARFTEPAARQLLGRVGVVAGQRVLEAAAGYGNAAVLAAELDARVTAFDLADRMVEQGTARTTAAGLDVRWTKGDLEDIPLPDRSFDVVVSTFGMECAPRPEVAVRELHRVLDDGGRLGLAQWMPDGHMGRLYEIFGQWKDRLPDFLDPFDWGREEGITEFLSDWFTGIEITEHTLPWRFASLDAAHAYWEQNFPPTIGLFLALGDEADELKKAINDLTVQHARVEPSGAAVLEFQYVTVVADAR</sequence>
<dbReference type="PANTHER" id="PTHR43591">
    <property type="entry name" value="METHYLTRANSFERASE"/>
    <property type="match status" value="1"/>
</dbReference>
<dbReference type="AlphaFoldDB" id="A0A428Z520"/>
<dbReference type="Proteomes" id="UP000287547">
    <property type="component" value="Unassembled WGS sequence"/>
</dbReference>
<dbReference type="Pfam" id="PF08241">
    <property type="entry name" value="Methyltransf_11"/>
    <property type="match status" value="1"/>
</dbReference>
<dbReference type="InterPro" id="IPR029063">
    <property type="entry name" value="SAM-dependent_MTases_sf"/>
</dbReference>
<dbReference type="OrthoDB" id="9795634at2"/>
<reference evidence="2 3" key="1">
    <citation type="submission" date="2018-05" db="EMBL/GenBank/DDBJ databases">
        <title>Evolution of GPA BGCs.</title>
        <authorList>
            <person name="Waglechner N."/>
            <person name="Wright G.D."/>
        </authorList>
    </citation>
    <scope>NUCLEOTIDE SEQUENCE [LARGE SCALE GENOMIC DNA]</scope>
    <source>
        <strain evidence="2 3">A82846</strain>
    </source>
</reference>
<evidence type="ECO:0000313" key="3">
    <source>
        <dbReference type="Proteomes" id="UP000287547"/>
    </source>
</evidence>
<name>A0A428Z520_KIBAR</name>
<dbReference type="EMBL" id="QHKI01000024">
    <property type="protein sequence ID" value="RSM81925.1"/>
    <property type="molecule type" value="Genomic_DNA"/>
</dbReference>
<dbReference type="GO" id="GO:0008757">
    <property type="term" value="F:S-adenosylmethionine-dependent methyltransferase activity"/>
    <property type="evidence" value="ECO:0007669"/>
    <property type="project" value="InterPro"/>
</dbReference>
<gene>
    <name evidence="2" type="ORF">DMH04_26625</name>
</gene>
<accession>A0A428Z520</accession>
<organism evidence="2 3">
    <name type="scientific">Kibdelosporangium aridum</name>
    <dbReference type="NCBI Taxonomy" id="2030"/>
    <lineage>
        <taxon>Bacteria</taxon>
        <taxon>Bacillati</taxon>
        <taxon>Actinomycetota</taxon>
        <taxon>Actinomycetes</taxon>
        <taxon>Pseudonocardiales</taxon>
        <taxon>Pseudonocardiaceae</taxon>
        <taxon>Kibdelosporangium</taxon>
    </lineage>
</organism>
<dbReference type="SUPFAM" id="SSF53335">
    <property type="entry name" value="S-adenosyl-L-methionine-dependent methyltransferases"/>
    <property type="match status" value="1"/>
</dbReference>
<evidence type="ECO:0000259" key="1">
    <source>
        <dbReference type="Pfam" id="PF08241"/>
    </source>
</evidence>
<dbReference type="PANTHER" id="PTHR43591:SF24">
    <property type="entry name" value="2-METHOXY-6-POLYPRENYL-1,4-BENZOQUINOL METHYLASE, MITOCHONDRIAL"/>
    <property type="match status" value="1"/>
</dbReference>
<dbReference type="InterPro" id="IPR013216">
    <property type="entry name" value="Methyltransf_11"/>
</dbReference>
<protein>
    <recommendedName>
        <fullName evidence="1">Methyltransferase type 11 domain-containing protein</fullName>
    </recommendedName>
</protein>
<feature type="domain" description="Methyltransferase type 11" evidence="1">
    <location>
        <begin position="81"/>
        <end position="174"/>
    </location>
</feature>
<comment type="caution">
    <text evidence="2">The sequence shown here is derived from an EMBL/GenBank/DDBJ whole genome shotgun (WGS) entry which is preliminary data.</text>
</comment>
<proteinExistence type="predicted"/>
<dbReference type="CDD" id="cd02440">
    <property type="entry name" value="AdoMet_MTases"/>
    <property type="match status" value="1"/>
</dbReference>